<dbReference type="AlphaFoldDB" id="A0A972FUB4"/>
<dbReference type="Proteomes" id="UP000737113">
    <property type="component" value="Unassembled WGS sequence"/>
</dbReference>
<organism evidence="2 3">
    <name type="scientific">Shewanella salipaludis</name>
    <dbReference type="NCBI Taxonomy" id="2723052"/>
    <lineage>
        <taxon>Bacteria</taxon>
        <taxon>Pseudomonadati</taxon>
        <taxon>Pseudomonadota</taxon>
        <taxon>Gammaproteobacteria</taxon>
        <taxon>Alteromonadales</taxon>
        <taxon>Shewanellaceae</taxon>
        <taxon>Shewanella</taxon>
    </lineage>
</organism>
<keyword evidence="1" id="KW-0732">Signal</keyword>
<dbReference type="PROSITE" id="PS51257">
    <property type="entry name" value="PROKAR_LIPOPROTEIN"/>
    <property type="match status" value="1"/>
</dbReference>
<dbReference type="EMBL" id="JAAXYH010000007">
    <property type="protein sequence ID" value="NMH65802.1"/>
    <property type="molecule type" value="Genomic_DNA"/>
</dbReference>
<evidence type="ECO:0000256" key="1">
    <source>
        <dbReference type="SAM" id="SignalP"/>
    </source>
</evidence>
<gene>
    <name evidence="2" type="ORF">HC757_11600</name>
</gene>
<proteinExistence type="predicted"/>
<evidence type="ECO:0000313" key="2">
    <source>
        <dbReference type="EMBL" id="NMH65802.1"/>
    </source>
</evidence>
<sequence>MSWRCAGGILLAAGLTGCASAPDPDQACGTVSAYLQPDSRTDWYRVVVTHLDGKAVISRPNYALSPGVHEFTLAELIDDPALKVALAARVPKNLSVTVAADERYHLGAKFNQDRPYQGNDPGYWQPGIWQQEAHECRLSGSQR</sequence>
<evidence type="ECO:0000313" key="3">
    <source>
        <dbReference type="Proteomes" id="UP000737113"/>
    </source>
</evidence>
<protein>
    <recommendedName>
        <fullName evidence="4">Lipoprotein</fullName>
    </recommendedName>
</protein>
<comment type="caution">
    <text evidence="2">The sequence shown here is derived from an EMBL/GenBank/DDBJ whole genome shotgun (WGS) entry which is preliminary data.</text>
</comment>
<dbReference type="RefSeq" id="WP_169564528.1">
    <property type="nucleotide sequence ID" value="NZ_JAAXYH010000007.1"/>
</dbReference>
<feature type="signal peptide" evidence="1">
    <location>
        <begin position="1"/>
        <end position="21"/>
    </location>
</feature>
<accession>A0A972FUB4</accession>
<feature type="chain" id="PRO_5037766661" description="Lipoprotein" evidence="1">
    <location>
        <begin position="22"/>
        <end position="143"/>
    </location>
</feature>
<reference evidence="2" key="1">
    <citation type="submission" date="2020-04" db="EMBL/GenBank/DDBJ databases">
        <title>Description of Shewanella salipaludis sp. nov., isolated from a salt marsh.</title>
        <authorList>
            <person name="Park S."/>
            <person name="Yoon J.-H."/>
        </authorList>
    </citation>
    <scope>NUCLEOTIDE SEQUENCE</scope>
    <source>
        <strain evidence="2">SHSM-M6</strain>
    </source>
</reference>
<evidence type="ECO:0008006" key="4">
    <source>
        <dbReference type="Google" id="ProtNLM"/>
    </source>
</evidence>
<keyword evidence="3" id="KW-1185">Reference proteome</keyword>
<name>A0A972FUB4_9GAMM</name>